<dbReference type="PANTHER" id="PTHR31689">
    <property type="entry name" value="DIAMINOPIMELATE EPIMERASE, CHLOROPLASTIC"/>
    <property type="match status" value="1"/>
</dbReference>
<dbReference type="RefSeq" id="WP_187975840.1">
    <property type="nucleotide sequence ID" value="NZ_CP046884.1"/>
</dbReference>
<evidence type="ECO:0000313" key="11">
    <source>
        <dbReference type="Proteomes" id="UP000516320"/>
    </source>
</evidence>
<feature type="binding site" evidence="8">
    <location>
        <position position="19"/>
    </location>
    <ligand>
        <name>substrate</name>
    </ligand>
</feature>
<dbReference type="NCBIfam" id="TIGR00652">
    <property type="entry name" value="DapF"/>
    <property type="match status" value="1"/>
</dbReference>
<dbReference type="EMBL" id="CP046884">
    <property type="protein sequence ID" value="QNQ91454.1"/>
    <property type="molecule type" value="Genomic_DNA"/>
</dbReference>
<keyword evidence="8" id="KW-0963">Cytoplasm</keyword>
<feature type="active site" description="Proton acceptor" evidence="8">
    <location>
        <position position="235"/>
    </location>
</feature>
<dbReference type="PANTHER" id="PTHR31689:SF0">
    <property type="entry name" value="DIAMINOPIMELATE EPIMERASE"/>
    <property type="match status" value="1"/>
</dbReference>
<comment type="pathway">
    <text evidence="1 8">Amino-acid biosynthesis; L-lysine biosynthesis via DAP pathway; DL-2,6-diaminopimelate from LL-2,6-diaminopimelate: step 1/1.</text>
</comment>
<feature type="binding site" evidence="8">
    <location>
        <position position="86"/>
    </location>
    <ligand>
        <name>substrate</name>
    </ligand>
</feature>
<dbReference type="UniPathway" id="UPA00034">
    <property type="reaction ID" value="UER00025"/>
</dbReference>
<comment type="caution">
    <text evidence="8">Lacks conserved residue(s) required for the propagation of feature annotation.</text>
</comment>
<dbReference type="PROSITE" id="PS01326">
    <property type="entry name" value="DAP_EPIMERASE"/>
    <property type="match status" value="1"/>
</dbReference>
<dbReference type="Pfam" id="PF01678">
    <property type="entry name" value="DAP_epimerase"/>
    <property type="match status" value="2"/>
</dbReference>
<dbReference type="Gene3D" id="3.10.310.10">
    <property type="entry name" value="Diaminopimelate Epimerase, Chain A, domain 1"/>
    <property type="match status" value="2"/>
</dbReference>
<dbReference type="GO" id="GO:0009089">
    <property type="term" value="P:lysine biosynthetic process via diaminopimelate"/>
    <property type="evidence" value="ECO:0007669"/>
    <property type="project" value="UniProtKB-UniRule"/>
</dbReference>
<evidence type="ECO:0000256" key="7">
    <source>
        <dbReference type="ARBA" id="ARBA00051712"/>
    </source>
</evidence>
<comment type="subcellular location">
    <subcellularLocation>
        <location evidence="8">Cytoplasm</location>
    </subcellularLocation>
</comment>
<feature type="site" description="Could be important to modulate the pK values of the two catalytic cysteine residues" evidence="8">
    <location>
        <position position="226"/>
    </location>
</feature>
<reference evidence="10 11" key="1">
    <citation type="submission" date="2019-12" db="EMBL/GenBank/DDBJ databases">
        <title>Corynebacterium sp. nov., isolated from feces of the Anser Albifrons in China.</title>
        <authorList>
            <person name="Liu Q."/>
        </authorList>
    </citation>
    <scope>NUCLEOTIDE SEQUENCE [LARGE SCALE GENOMIC DNA]</scope>
    <source>
        <strain evidence="10 11">4H37-19</strain>
    </source>
</reference>
<comment type="function">
    <text evidence="8">Catalyzes the stereoinversion of LL-2,6-diaminopimelate (L,L-DAP) to meso-diaminopimelate (meso-DAP), a precursor of L-lysine and an essential component of the bacterial peptidoglycan.</text>
</comment>
<comment type="similarity">
    <text evidence="2 8">Belongs to the diaminopimelate epimerase family.</text>
</comment>
<keyword evidence="5 8" id="KW-0457">Lysine biosynthesis</keyword>
<dbReference type="InterPro" id="IPR018510">
    <property type="entry name" value="DAP_epimerase_AS"/>
</dbReference>
<gene>
    <name evidence="8" type="primary">dapF</name>
    <name evidence="10" type="ORF">GP475_06940</name>
</gene>
<protein>
    <recommendedName>
        <fullName evidence="3 8">Diaminopimelate epimerase</fullName>
        <shortName evidence="8">DAP epimerase</shortName>
        <ecNumber evidence="3 8">5.1.1.7</ecNumber>
    </recommendedName>
    <alternativeName>
        <fullName evidence="8">PLP-independent amino acid racemase</fullName>
    </alternativeName>
</protein>
<dbReference type="GO" id="GO:0008837">
    <property type="term" value="F:diaminopimelate epimerase activity"/>
    <property type="evidence" value="ECO:0007669"/>
    <property type="project" value="UniProtKB-UniRule"/>
</dbReference>
<dbReference type="Proteomes" id="UP000516320">
    <property type="component" value="Chromosome"/>
</dbReference>
<feature type="binding site" evidence="8">
    <location>
        <begin position="96"/>
        <end position="97"/>
    </location>
    <ligand>
        <name>substrate</name>
    </ligand>
</feature>
<feature type="active site" evidence="9">
    <location>
        <position position="95"/>
    </location>
</feature>
<organism evidence="10 11">
    <name type="scientific">Corynebacterium poyangense</name>
    <dbReference type="NCBI Taxonomy" id="2684405"/>
    <lineage>
        <taxon>Bacteria</taxon>
        <taxon>Bacillati</taxon>
        <taxon>Actinomycetota</taxon>
        <taxon>Actinomycetes</taxon>
        <taxon>Mycobacteriales</taxon>
        <taxon>Corynebacteriaceae</taxon>
        <taxon>Corynebacterium</taxon>
    </lineage>
</organism>
<dbReference type="InterPro" id="IPR001653">
    <property type="entry name" value="DAP_epimerase_DapF"/>
</dbReference>
<comment type="catalytic activity">
    <reaction evidence="7 8">
        <text>(2S,6S)-2,6-diaminopimelate = meso-2,6-diaminopimelate</text>
        <dbReference type="Rhea" id="RHEA:15393"/>
        <dbReference type="ChEBI" id="CHEBI:57609"/>
        <dbReference type="ChEBI" id="CHEBI:57791"/>
        <dbReference type="EC" id="5.1.1.7"/>
    </reaction>
</comment>
<evidence type="ECO:0000256" key="5">
    <source>
        <dbReference type="ARBA" id="ARBA00023154"/>
    </source>
</evidence>
<keyword evidence="4 8" id="KW-0028">Amino-acid biosynthesis</keyword>
<evidence type="ECO:0000256" key="6">
    <source>
        <dbReference type="ARBA" id="ARBA00023235"/>
    </source>
</evidence>
<sequence>MEEFQLPELTFAKGHGTGNDFIIIPDPEGEHPLTAQHVAWLCDRHRGLGADGILRVIRAGALLDRGEISHLDEGIERDTWFMDYRNADGSLAEMCGNGVRVFAHWLYSRELTLNSCFPVGTRAGVKNVHVHSADLYLADVTVSMGTPAIMGESSCIFDNQHYSGWGIDMGNPHLACVVSDLTSDQLSQLDFRTAPEWDKQFFPHGVNVEILTPLTGSGEVNMRVYERGVGETLSCGTGTVAAAQAALLDSGRQHGTILVHIPGGRVEVSISAHDATLRGPSVILAEGKIAPIVARS</sequence>
<dbReference type="HAMAP" id="MF_00197">
    <property type="entry name" value="DAP_epimerase"/>
    <property type="match status" value="1"/>
</dbReference>
<evidence type="ECO:0000256" key="3">
    <source>
        <dbReference type="ARBA" id="ARBA00013080"/>
    </source>
</evidence>
<feature type="binding site" evidence="8">
    <location>
        <position position="171"/>
    </location>
    <ligand>
        <name>substrate</name>
    </ligand>
</feature>
<evidence type="ECO:0000256" key="9">
    <source>
        <dbReference type="PROSITE-ProRule" id="PRU10125"/>
    </source>
</evidence>
<dbReference type="AlphaFoldDB" id="A0A7H0SSC9"/>
<evidence type="ECO:0000256" key="8">
    <source>
        <dbReference type="HAMAP-Rule" id="MF_00197"/>
    </source>
</evidence>
<keyword evidence="6 8" id="KW-0413">Isomerase</keyword>
<keyword evidence="11" id="KW-1185">Reference proteome</keyword>
<dbReference type="KEGG" id="cpoy:GP475_06940"/>
<evidence type="ECO:0000256" key="2">
    <source>
        <dbReference type="ARBA" id="ARBA00010219"/>
    </source>
</evidence>
<evidence type="ECO:0000256" key="1">
    <source>
        <dbReference type="ARBA" id="ARBA00005196"/>
    </source>
</evidence>
<accession>A0A7H0SSC9</accession>
<feature type="binding site" evidence="8">
    <location>
        <begin position="226"/>
        <end position="227"/>
    </location>
    <ligand>
        <name>substrate</name>
    </ligand>
</feature>
<proteinExistence type="inferred from homology"/>
<evidence type="ECO:0000313" key="10">
    <source>
        <dbReference type="EMBL" id="QNQ91454.1"/>
    </source>
</evidence>
<comment type="subunit">
    <text evidence="8">Homodimer.</text>
</comment>
<feature type="binding site" evidence="8">
    <location>
        <position position="207"/>
    </location>
    <ligand>
        <name>substrate</name>
    </ligand>
</feature>
<dbReference type="SUPFAM" id="SSF54506">
    <property type="entry name" value="Diaminopimelate epimerase-like"/>
    <property type="match status" value="2"/>
</dbReference>
<evidence type="ECO:0000256" key="4">
    <source>
        <dbReference type="ARBA" id="ARBA00022605"/>
    </source>
</evidence>
<dbReference type="EC" id="5.1.1.7" evidence="3 8"/>
<name>A0A7H0SSC9_9CORY</name>
<dbReference type="GO" id="GO:0005829">
    <property type="term" value="C:cytosol"/>
    <property type="evidence" value="ECO:0007669"/>
    <property type="project" value="TreeGrafter"/>
</dbReference>
<feature type="active site" description="Proton donor" evidence="8">
    <location>
        <position position="95"/>
    </location>
</feature>
<feature type="site" description="Could be important to modulate the pK values of the two catalytic cysteine residues" evidence="8">
    <location>
        <position position="173"/>
    </location>
</feature>
<feature type="binding site" evidence="8">
    <location>
        <begin position="236"/>
        <end position="237"/>
    </location>
    <ligand>
        <name>substrate</name>
    </ligand>
</feature>